<name>A0A915KR82_ROMCU</name>
<evidence type="ECO:0000313" key="2">
    <source>
        <dbReference type="WBParaSite" id="nRc.2.0.1.t40595-RA"/>
    </source>
</evidence>
<sequence>MIMTTKNVNPNNALRKIYPLTGNKALITNLNLERHTSTASTDLQAEITLASHKTQAFGATPTSPAPTIPKIAFGSSDKTLNKQIGRISAI</sequence>
<dbReference type="Proteomes" id="UP000887565">
    <property type="component" value="Unplaced"/>
</dbReference>
<proteinExistence type="predicted"/>
<accession>A0A915KR82</accession>
<organism evidence="1 2">
    <name type="scientific">Romanomermis culicivorax</name>
    <name type="common">Nematode worm</name>
    <dbReference type="NCBI Taxonomy" id="13658"/>
    <lineage>
        <taxon>Eukaryota</taxon>
        <taxon>Metazoa</taxon>
        <taxon>Ecdysozoa</taxon>
        <taxon>Nematoda</taxon>
        <taxon>Enoplea</taxon>
        <taxon>Dorylaimia</taxon>
        <taxon>Mermithida</taxon>
        <taxon>Mermithoidea</taxon>
        <taxon>Mermithidae</taxon>
        <taxon>Romanomermis</taxon>
    </lineage>
</organism>
<evidence type="ECO:0000313" key="1">
    <source>
        <dbReference type="Proteomes" id="UP000887565"/>
    </source>
</evidence>
<protein>
    <submittedName>
        <fullName evidence="2">Uncharacterized protein</fullName>
    </submittedName>
</protein>
<dbReference type="AlphaFoldDB" id="A0A915KR82"/>
<reference evidence="2" key="1">
    <citation type="submission" date="2022-11" db="UniProtKB">
        <authorList>
            <consortium name="WormBaseParasite"/>
        </authorList>
    </citation>
    <scope>IDENTIFICATION</scope>
</reference>
<dbReference type="WBParaSite" id="nRc.2.0.1.t40595-RA">
    <property type="protein sequence ID" value="nRc.2.0.1.t40595-RA"/>
    <property type="gene ID" value="nRc.2.0.1.g40595"/>
</dbReference>
<keyword evidence="1" id="KW-1185">Reference proteome</keyword>